<protein>
    <submittedName>
        <fullName evidence="2">BRD4 interacting chromatin remodeling complex associated protein</fullName>
    </submittedName>
</protein>
<dbReference type="GO" id="GO:0045893">
    <property type="term" value="P:positive regulation of DNA-templated transcription"/>
    <property type="evidence" value="ECO:0007669"/>
    <property type="project" value="TreeGrafter"/>
</dbReference>
<evidence type="ECO:0000256" key="1">
    <source>
        <dbReference type="SAM" id="MobiDB-lite"/>
    </source>
</evidence>
<feature type="compositionally biased region" description="Low complexity" evidence="1">
    <location>
        <begin position="496"/>
        <end position="515"/>
    </location>
</feature>
<accession>A0A8C4JTA0</accession>
<keyword evidence="3" id="KW-1185">Reference proteome</keyword>
<dbReference type="Proteomes" id="UP000694423">
    <property type="component" value="Unplaced"/>
</dbReference>
<dbReference type="PANTHER" id="PTHR15572">
    <property type="entry name" value="GLIOMA TUMOR SUPPRESSOR CANDIDATE REGION GENE 1"/>
    <property type="match status" value="1"/>
</dbReference>
<dbReference type="AlphaFoldDB" id="A0A8C4JTA0"/>
<sequence>MLFCSDPQALNDFLHGSEKLHVQEPSGNHLNAEQSQPATSVDLDFLEDDILGSPSGGGAALPSSEQPCDILQQSLQEANITEQTLEAEAELDLGSFQLPTLQPVVQAAADGAPQIFSGGADLIGLQQPAVLTHQALVQPSVGADVVNKAISVQPFLQQVGLGNVTIQPISNLQGLPNGSPGGTLGLGPIQVVGQQVMAINQSAQQIIAKQVQPSQVNAGLVIQKNLPAVATTTLNGNSMFGSVSGAQGSQPLTVTSNLSSPLVQAQNVIIHRTPTPIQPKPAGVLQQKLYQITPKPFGSNNATLTIQNEAALQQQKAQQNLTFMAGKPGQNVVLSGFPQGLPANVFKQPPPQQPALNKPMSVQLLNQGSSIVIPAQHVPQAVLQGQNQFLLPGQLAGASAVQIPQQLSALPAGMGGQILAASHPGGQAHIIASQGPGGQLIANQALPAQILTNQNLAGQLNLGQVLASQNAHGTAHILSAPIQLQPGQPKQPPAPGQASPALGPFGSQQPPAVLLGGPGPAAGGTAAPSPAAPAAPTAPAGTARRGGARGVLLSRATLRVWGGFGAPGDAAPSPALCGGASPAVPVPSGASAPPVMLVAVRGGKGPAGSSALGAASPCSSVAPWVCFFETFMKSWGILLPLPFPAAVNLFVASRKQPKDAFPSAALAPFCKCGRSPGLNRFPSPPGSRVAKPRGKHGPRLSAIPLNLGPSGRAAPPRCGRGYLLSELDACKRRRVSSLPGVAAPAPAEGKAFAGVSAPMAAGKGTAAPGKPGAALAIQQPVQVRGPLRQLSPFLQSFPVPERTRPVKTPLQLRRFMGRGEINLQRVFEYRR</sequence>
<feature type="region of interest" description="Disordered" evidence="1">
    <location>
        <begin position="681"/>
        <end position="706"/>
    </location>
</feature>
<organism evidence="2 3">
    <name type="scientific">Dromaius novaehollandiae</name>
    <name type="common">Emu</name>
    <dbReference type="NCBI Taxonomy" id="8790"/>
    <lineage>
        <taxon>Eukaryota</taxon>
        <taxon>Metazoa</taxon>
        <taxon>Chordata</taxon>
        <taxon>Craniata</taxon>
        <taxon>Vertebrata</taxon>
        <taxon>Euteleostomi</taxon>
        <taxon>Archelosauria</taxon>
        <taxon>Archosauria</taxon>
        <taxon>Dinosauria</taxon>
        <taxon>Saurischia</taxon>
        <taxon>Theropoda</taxon>
        <taxon>Coelurosauria</taxon>
        <taxon>Aves</taxon>
        <taxon>Palaeognathae</taxon>
        <taxon>Casuariiformes</taxon>
        <taxon>Dromaiidae</taxon>
        <taxon>Dromaius</taxon>
    </lineage>
</organism>
<feature type="compositionally biased region" description="Low complexity" evidence="1">
    <location>
        <begin position="523"/>
        <end position="546"/>
    </location>
</feature>
<reference evidence="2" key="2">
    <citation type="submission" date="2025-09" db="UniProtKB">
        <authorList>
            <consortium name="Ensembl"/>
        </authorList>
    </citation>
    <scope>IDENTIFICATION</scope>
</reference>
<reference evidence="2" key="1">
    <citation type="submission" date="2025-08" db="UniProtKB">
        <authorList>
            <consortium name="Ensembl"/>
        </authorList>
    </citation>
    <scope>IDENTIFICATION</scope>
</reference>
<name>A0A8C4JTA0_DRONO</name>
<proteinExistence type="predicted"/>
<dbReference type="PANTHER" id="PTHR15572:SF1">
    <property type="entry name" value="BRD4-INTERACTING CHROMATIN-REMODELING COMPLEX-ASSOCIATED PROTEIN"/>
    <property type="match status" value="1"/>
</dbReference>
<dbReference type="InterPro" id="IPR052438">
    <property type="entry name" value="Chromatin_remod/trans_coact"/>
</dbReference>
<evidence type="ECO:0000313" key="3">
    <source>
        <dbReference type="Proteomes" id="UP000694423"/>
    </source>
</evidence>
<dbReference type="GO" id="GO:0016514">
    <property type="term" value="C:SWI/SNF complex"/>
    <property type="evidence" value="ECO:0007669"/>
    <property type="project" value="TreeGrafter"/>
</dbReference>
<dbReference type="Ensembl" id="ENSDNVT00000014532.1">
    <property type="protein sequence ID" value="ENSDNVP00000012054.1"/>
    <property type="gene ID" value="ENSDNVG00000008482.1"/>
</dbReference>
<evidence type="ECO:0000313" key="2">
    <source>
        <dbReference type="Ensembl" id="ENSDNVP00000012054.1"/>
    </source>
</evidence>
<feature type="region of interest" description="Disordered" evidence="1">
    <location>
        <begin position="484"/>
        <end position="546"/>
    </location>
</feature>